<protein>
    <submittedName>
        <fullName evidence="3">VWA domain-containing protein</fullName>
    </submittedName>
</protein>
<dbReference type="SMART" id="SM00327">
    <property type="entry name" value="VWA"/>
    <property type="match status" value="1"/>
</dbReference>
<evidence type="ECO:0000313" key="3">
    <source>
        <dbReference type="EMBL" id="TXF88686.1"/>
    </source>
</evidence>
<comment type="caution">
    <text evidence="3">The sequence shown here is derived from an EMBL/GenBank/DDBJ whole genome shotgun (WGS) entry which is preliminary data.</text>
</comment>
<organism evidence="3 4">
    <name type="scientific">Neolewinella aurantiaca</name>
    <dbReference type="NCBI Taxonomy" id="2602767"/>
    <lineage>
        <taxon>Bacteria</taxon>
        <taxon>Pseudomonadati</taxon>
        <taxon>Bacteroidota</taxon>
        <taxon>Saprospiria</taxon>
        <taxon>Saprospirales</taxon>
        <taxon>Lewinellaceae</taxon>
        <taxon>Neolewinella</taxon>
    </lineage>
</organism>
<reference evidence="3 4" key="1">
    <citation type="submission" date="2019-08" db="EMBL/GenBank/DDBJ databases">
        <title>Lewinella sp. strain SSH13 Genome sequencing and assembly.</title>
        <authorList>
            <person name="Kim I."/>
        </authorList>
    </citation>
    <scope>NUCLEOTIDE SEQUENCE [LARGE SCALE GENOMIC DNA]</scope>
    <source>
        <strain evidence="3 4">SSH13</strain>
    </source>
</reference>
<dbReference type="Gene3D" id="3.40.50.410">
    <property type="entry name" value="von Willebrand factor, type A domain"/>
    <property type="match status" value="1"/>
</dbReference>
<dbReference type="OrthoDB" id="9789979at2"/>
<feature type="domain" description="VWFA" evidence="2">
    <location>
        <begin position="210"/>
        <end position="372"/>
    </location>
</feature>
<accession>A0A5C7FQG9</accession>
<dbReference type="SUPFAM" id="SSF53300">
    <property type="entry name" value="vWA-like"/>
    <property type="match status" value="1"/>
</dbReference>
<dbReference type="InterPro" id="IPR050458">
    <property type="entry name" value="LolB"/>
</dbReference>
<dbReference type="InterPro" id="IPR036465">
    <property type="entry name" value="vWFA_dom_sf"/>
</dbReference>
<dbReference type="Pfam" id="PF05762">
    <property type="entry name" value="VWA_CoxE"/>
    <property type="match status" value="1"/>
</dbReference>
<keyword evidence="4" id="KW-1185">Reference proteome</keyword>
<dbReference type="InterPro" id="IPR008912">
    <property type="entry name" value="Uncharacterised_CoxE"/>
</dbReference>
<name>A0A5C7FQG9_9BACT</name>
<feature type="region of interest" description="Disordered" evidence="1">
    <location>
        <begin position="155"/>
        <end position="175"/>
    </location>
</feature>
<dbReference type="PANTHER" id="PTHR30634">
    <property type="entry name" value="OUTER MEMBRANE LOLAB LIPOPROTEIN INSERTION APPARATUS"/>
    <property type="match status" value="1"/>
</dbReference>
<evidence type="ECO:0000256" key="1">
    <source>
        <dbReference type="SAM" id="MobiDB-lite"/>
    </source>
</evidence>
<sequence>MANQDQNTTDDAEHLRKWRLILGQKAEQPGDAPIDLPGPLAGMDATLEALYAEQDRKGGLGHSSPNVNRWLGDIRKYFPTDTVQLLQRDALDRLGLKQMLLEPELLDTIEPDVHLIGTLLSLKNLLPDRSRESARAVVMKVVKQIEKQLKRPIEQAISGRKRQHNRNRRPRPQDIDWNQTIRVNMKHYQPEYKTVLPVNLRGLSRSKTGLKHVILLIDQSGSMAASVVYAGVLSCILASIPALKTHIIAFDTSVVDLTDQLPDPMELLFAIQLGGGTDIGRALRYAEQLNSAPQDTVMVLLSDLFEGGSVDGMLASVRRLQQSGLTFLPLLALSDEGAPAYDKEVAAQLSEMGLTPFASTPGAFAEVLAKALYGG</sequence>
<dbReference type="AlphaFoldDB" id="A0A5C7FQG9"/>
<dbReference type="PANTHER" id="PTHR30634:SF16">
    <property type="entry name" value="OUTER-MEMBRANE LIPOPROTEIN LOLB"/>
    <property type="match status" value="1"/>
</dbReference>
<proteinExistence type="predicted"/>
<dbReference type="Proteomes" id="UP000321907">
    <property type="component" value="Unassembled WGS sequence"/>
</dbReference>
<evidence type="ECO:0000259" key="2">
    <source>
        <dbReference type="SMART" id="SM00327"/>
    </source>
</evidence>
<gene>
    <name evidence="3" type="ORF">FUA23_13550</name>
</gene>
<dbReference type="EMBL" id="VOXD01000020">
    <property type="protein sequence ID" value="TXF88686.1"/>
    <property type="molecule type" value="Genomic_DNA"/>
</dbReference>
<feature type="compositionally biased region" description="Basic residues" evidence="1">
    <location>
        <begin position="159"/>
        <end position="170"/>
    </location>
</feature>
<evidence type="ECO:0000313" key="4">
    <source>
        <dbReference type="Proteomes" id="UP000321907"/>
    </source>
</evidence>
<dbReference type="InterPro" id="IPR002035">
    <property type="entry name" value="VWF_A"/>
</dbReference>